<evidence type="ECO:0000256" key="6">
    <source>
        <dbReference type="PIRSR" id="PIRSR601765-1"/>
    </source>
</evidence>
<dbReference type="InterPro" id="IPR036874">
    <property type="entry name" value="Carbonic_anhydrase_sf"/>
</dbReference>
<comment type="similarity">
    <text evidence="1">Belongs to the beta-class carbonic anhydrase family.</text>
</comment>
<dbReference type="Pfam" id="PF00484">
    <property type="entry name" value="Pro_CA"/>
    <property type="match status" value="1"/>
</dbReference>
<dbReference type="PANTHER" id="PTHR43175">
    <property type="entry name" value="CARBONIC ANHYDRASE"/>
    <property type="match status" value="1"/>
</dbReference>
<keyword evidence="8" id="KW-1185">Reference proteome</keyword>
<name>A0A3D9IF50_9BACL</name>
<protein>
    <recommendedName>
        <fullName evidence="2">carbonic anhydrase</fullName>
        <ecNumber evidence="2">4.2.1.1</ecNumber>
    </recommendedName>
</protein>
<dbReference type="Proteomes" id="UP000256869">
    <property type="component" value="Unassembled WGS sequence"/>
</dbReference>
<dbReference type="AlphaFoldDB" id="A0A3D9IF50"/>
<dbReference type="SMART" id="SM00947">
    <property type="entry name" value="Pro_CA"/>
    <property type="match status" value="1"/>
</dbReference>
<keyword evidence="4 6" id="KW-0862">Zinc</keyword>
<comment type="catalytic activity">
    <reaction evidence="5">
        <text>hydrogencarbonate + H(+) = CO2 + H2O</text>
        <dbReference type="Rhea" id="RHEA:10748"/>
        <dbReference type="ChEBI" id="CHEBI:15377"/>
        <dbReference type="ChEBI" id="CHEBI:15378"/>
        <dbReference type="ChEBI" id="CHEBI:16526"/>
        <dbReference type="ChEBI" id="CHEBI:17544"/>
        <dbReference type="EC" id="4.2.1.1"/>
    </reaction>
</comment>
<reference evidence="7 8" key="1">
    <citation type="submission" date="2018-07" db="EMBL/GenBank/DDBJ databases">
        <title>Genomic Encyclopedia of Type Strains, Phase III (KMG-III): the genomes of soil and plant-associated and newly described type strains.</title>
        <authorList>
            <person name="Whitman W."/>
        </authorList>
    </citation>
    <scope>NUCLEOTIDE SEQUENCE [LARGE SCALE GENOMIC DNA]</scope>
    <source>
        <strain evidence="7 8">CECT 8236</strain>
    </source>
</reference>
<dbReference type="SUPFAM" id="SSF53056">
    <property type="entry name" value="beta-carbonic anhydrase, cab"/>
    <property type="match status" value="1"/>
</dbReference>
<evidence type="ECO:0000256" key="5">
    <source>
        <dbReference type="ARBA" id="ARBA00048348"/>
    </source>
</evidence>
<feature type="binding site" evidence="6">
    <location>
        <position position="96"/>
    </location>
    <ligand>
        <name>Zn(2+)</name>
        <dbReference type="ChEBI" id="CHEBI:29105"/>
    </ligand>
</feature>
<keyword evidence="3 6" id="KW-0479">Metal-binding</keyword>
<feature type="binding site" evidence="6">
    <location>
        <position position="38"/>
    </location>
    <ligand>
        <name>Zn(2+)</name>
        <dbReference type="ChEBI" id="CHEBI:29105"/>
    </ligand>
</feature>
<comment type="cofactor">
    <cofactor evidence="6">
        <name>Zn(2+)</name>
        <dbReference type="ChEBI" id="CHEBI:29105"/>
    </cofactor>
    <text evidence="6">Binds 1 zinc ion per subunit.</text>
</comment>
<sequence length="192" mass="21693">MRKMDQIMAYNQEFVKKRDYEEYLTTRFPDKRMVIVTCMDARLTELLPKAMNLKNGDAKIIKNAGAILTSPFGNIMRSILIAIYELNADEVFIVGHHECGMTGLDPNSVITHMEARGIPDNVIHTLRHSGINLNRWLTGFDSVRESVESSVDIVRNHPLLPPSTPVHGLIIHPETGELEMVTDGYRHLESLA</sequence>
<evidence type="ECO:0000256" key="3">
    <source>
        <dbReference type="ARBA" id="ARBA00022723"/>
    </source>
</evidence>
<dbReference type="GO" id="GO:0008270">
    <property type="term" value="F:zinc ion binding"/>
    <property type="evidence" value="ECO:0007669"/>
    <property type="project" value="InterPro"/>
</dbReference>
<evidence type="ECO:0000256" key="4">
    <source>
        <dbReference type="ARBA" id="ARBA00022833"/>
    </source>
</evidence>
<organism evidence="7 8">
    <name type="scientific">Cohnella lupini</name>
    <dbReference type="NCBI Taxonomy" id="1294267"/>
    <lineage>
        <taxon>Bacteria</taxon>
        <taxon>Bacillati</taxon>
        <taxon>Bacillota</taxon>
        <taxon>Bacilli</taxon>
        <taxon>Bacillales</taxon>
        <taxon>Paenibacillaceae</taxon>
        <taxon>Cohnella</taxon>
    </lineage>
</organism>
<evidence type="ECO:0000256" key="1">
    <source>
        <dbReference type="ARBA" id="ARBA00006217"/>
    </source>
</evidence>
<comment type="caution">
    <text evidence="7">The sequence shown here is derived from an EMBL/GenBank/DDBJ whole genome shotgun (WGS) entry which is preliminary data.</text>
</comment>
<dbReference type="EC" id="4.2.1.1" evidence="2"/>
<dbReference type="Gene3D" id="3.40.1050.10">
    <property type="entry name" value="Carbonic anhydrase"/>
    <property type="match status" value="1"/>
</dbReference>
<accession>A0A3D9IF50</accession>
<dbReference type="OrthoDB" id="9792260at2"/>
<gene>
    <name evidence="7" type="ORF">DFP95_106119</name>
</gene>
<feature type="binding site" evidence="6">
    <location>
        <position position="40"/>
    </location>
    <ligand>
        <name>Zn(2+)</name>
        <dbReference type="ChEBI" id="CHEBI:29105"/>
    </ligand>
</feature>
<feature type="binding site" evidence="6">
    <location>
        <position position="99"/>
    </location>
    <ligand>
        <name>Zn(2+)</name>
        <dbReference type="ChEBI" id="CHEBI:29105"/>
    </ligand>
</feature>
<evidence type="ECO:0000256" key="2">
    <source>
        <dbReference type="ARBA" id="ARBA00012925"/>
    </source>
</evidence>
<evidence type="ECO:0000313" key="7">
    <source>
        <dbReference type="EMBL" id="RED60330.1"/>
    </source>
</evidence>
<dbReference type="EMBL" id="QRDY01000006">
    <property type="protein sequence ID" value="RED60330.1"/>
    <property type="molecule type" value="Genomic_DNA"/>
</dbReference>
<evidence type="ECO:0000313" key="8">
    <source>
        <dbReference type="Proteomes" id="UP000256869"/>
    </source>
</evidence>
<dbReference type="GO" id="GO:0004089">
    <property type="term" value="F:carbonate dehydratase activity"/>
    <property type="evidence" value="ECO:0007669"/>
    <property type="project" value="UniProtKB-EC"/>
</dbReference>
<dbReference type="InterPro" id="IPR001765">
    <property type="entry name" value="Carbonic_anhydrase"/>
</dbReference>
<dbReference type="CDD" id="cd03379">
    <property type="entry name" value="beta_CA_cladeD"/>
    <property type="match status" value="1"/>
</dbReference>
<dbReference type="RefSeq" id="WP_115993043.1">
    <property type="nucleotide sequence ID" value="NZ_QRDY01000006.1"/>
</dbReference>
<dbReference type="PANTHER" id="PTHR43175:SF3">
    <property type="entry name" value="CARBON DISULFIDE HYDROLASE"/>
    <property type="match status" value="1"/>
</dbReference>
<proteinExistence type="inferred from homology"/>